<gene>
    <name evidence="2" type="ORF">A3B25_00240</name>
</gene>
<evidence type="ECO:0000259" key="1">
    <source>
        <dbReference type="Pfam" id="PF05050"/>
    </source>
</evidence>
<accession>A0A1G2GT35</accession>
<dbReference type="InterPro" id="IPR006342">
    <property type="entry name" value="FkbM_mtfrase"/>
</dbReference>
<comment type="caution">
    <text evidence="2">The sequence shown here is derived from an EMBL/GenBank/DDBJ whole genome shotgun (WGS) entry which is preliminary data.</text>
</comment>
<dbReference type="Proteomes" id="UP000179106">
    <property type="component" value="Unassembled WGS sequence"/>
</dbReference>
<dbReference type="SUPFAM" id="SSF53335">
    <property type="entry name" value="S-adenosyl-L-methionine-dependent methyltransferases"/>
    <property type="match status" value="1"/>
</dbReference>
<dbReference type="AlphaFoldDB" id="A0A1G2GT35"/>
<dbReference type="STRING" id="1802126.A3B25_00240"/>
<reference evidence="2 3" key="1">
    <citation type="journal article" date="2016" name="Nat. Commun.">
        <title>Thousands of microbial genomes shed light on interconnected biogeochemical processes in an aquifer system.</title>
        <authorList>
            <person name="Anantharaman K."/>
            <person name="Brown C.T."/>
            <person name="Hug L.A."/>
            <person name="Sharon I."/>
            <person name="Castelle C.J."/>
            <person name="Probst A.J."/>
            <person name="Thomas B.C."/>
            <person name="Singh A."/>
            <person name="Wilkins M.J."/>
            <person name="Karaoz U."/>
            <person name="Brodie E.L."/>
            <person name="Williams K.H."/>
            <person name="Hubbard S.S."/>
            <person name="Banfield J.F."/>
        </authorList>
    </citation>
    <scope>NUCLEOTIDE SEQUENCE [LARGE SCALE GENOMIC DNA]</scope>
</reference>
<dbReference type="PANTHER" id="PTHR34203:SF13">
    <property type="entry name" value="EXPRESSED PROTEIN"/>
    <property type="match status" value="1"/>
</dbReference>
<dbReference type="Gene3D" id="3.40.50.150">
    <property type="entry name" value="Vaccinia Virus protein VP39"/>
    <property type="match status" value="1"/>
</dbReference>
<dbReference type="NCBIfam" id="TIGR01444">
    <property type="entry name" value="fkbM_fam"/>
    <property type="match status" value="1"/>
</dbReference>
<dbReference type="InterPro" id="IPR052514">
    <property type="entry name" value="SAM-dependent_MTase"/>
</dbReference>
<protein>
    <recommendedName>
        <fullName evidence="1">Methyltransferase FkbM domain-containing protein</fullName>
    </recommendedName>
</protein>
<dbReference type="Pfam" id="PF05050">
    <property type="entry name" value="Methyltransf_21"/>
    <property type="match status" value="1"/>
</dbReference>
<organism evidence="2 3">
    <name type="scientific">Candidatus Ryanbacteria bacterium RIFCSPLOWO2_01_FULL_48_26</name>
    <dbReference type="NCBI Taxonomy" id="1802126"/>
    <lineage>
        <taxon>Bacteria</taxon>
        <taxon>Candidatus Ryaniibacteriota</taxon>
    </lineage>
</organism>
<dbReference type="EMBL" id="MHNW01000024">
    <property type="protein sequence ID" value="OGZ53289.1"/>
    <property type="molecule type" value="Genomic_DNA"/>
</dbReference>
<evidence type="ECO:0000313" key="3">
    <source>
        <dbReference type="Proteomes" id="UP000179106"/>
    </source>
</evidence>
<dbReference type="InterPro" id="IPR029063">
    <property type="entry name" value="SAM-dependent_MTases_sf"/>
</dbReference>
<dbReference type="PANTHER" id="PTHR34203">
    <property type="entry name" value="METHYLTRANSFERASE, FKBM FAMILY PROTEIN"/>
    <property type="match status" value="1"/>
</dbReference>
<evidence type="ECO:0000313" key="2">
    <source>
        <dbReference type="EMBL" id="OGZ53289.1"/>
    </source>
</evidence>
<feature type="domain" description="Methyltransferase FkbM" evidence="1">
    <location>
        <begin position="84"/>
        <end position="247"/>
    </location>
</feature>
<proteinExistence type="predicted"/>
<name>A0A1G2GT35_9BACT</name>
<sequence>MDIFFKTFYKIFSVYPLPEALLILGNYLRIIVRNRLPFVKQGEERILSYIVGFPHRPQFFGMLSEIFFHCLYRLPNREIYTIIDAGANIGLSTLYFKWRYPEASILCFEPNPEVIGFLKKNIARNNLMSVKIFPFALGKKNDEAELFTDPLIKGSSSATTVPPEKMGQEIHSHHVPMHRLSNFIDSPVDLLKLDVEGAEADILEDLEETRKLSLISDMIIEYHMYDRIKRHSMGDFLSILERNGFKYSCYPQFSEMNDSSSKGMYRYMVHAYRPYDSH</sequence>